<keyword evidence="2" id="KW-0067">ATP-binding</keyword>
<feature type="domain" description="HTH luxR-type" evidence="3">
    <location>
        <begin position="925"/>
        <end position="990"/>
    </location>
</feature>
<dbReference type="Proteomes" id="UP000546642">
    <property type="component" value="Unassembled WGS sequence"/>
</dbReference>
<dbReference type="PROSITE" id="PS00622">
    <property type="entry name" value="HTH_LUXR_1"/>
    <property type="match status" value="1"/>
</dbReference>
<dbReference type="PROSITE" id="PS50043">
    <property type="entry name" value="HTH_LUXR_2"/>
    <property type="match status" value="1"/>
</dbReference>
<organism evidence="4 5">
    <name type="scientific">Nocardiopsis mwathae</name>
    <dbReference type="NCBI Taxonomy" id="1472723"/>
    <lineage>
        <taxon>Bacteria</taxon>
        <taxon>Bacillati</taxon>
        <taxon>Actinomycetota</taxon>
        <taxon>Actinomycetes</taxon>
        <taxon>Streptosporangiales</taxon>
        <taxon>Nocardiopsidaceae</taxon>
        <taxon>Nocardiopsis</taxon>
    </lineage>
</organism>
<dbReference type="InterPro" id="IPR000792">
    <property type="entry name" value="Tscrpt_reg_LuxR_C"/>
</dbReference>
<dbReference type="SUPFAM" id="SSF52540">
    <property type="entry name" value="P-loop containing nucleoside triphosphate hydrolases"/>
    <property type="match status" value="1"/>
</dbReference>
<dbReference type="Gene3D" id="1.25.40.10">
    <property type="entry name" value="Tetratricopeptide repeat domain"/>
    <property type="match status" value="1"/>
</dbReference>
<dbReference type="GO" id="GO:0005737">
    <property type="term" value="C:cytoplasm"/>
    <property type="evidence" value="ECO:0007669"/>
    <property type="project" value="TreeGrafter"/>
</dbReference>
<dbReference type="Pfam" id="PF13191">
    <property type="entry name" value="AAA_16"/>
    <property type="match status" value="1"/>
</dbReference>
<evidence type="ECO:0000256" key="1">
    <source>
        <dbReference type="ARBA" id="ARBA00022741"/>
    </source>
</evidence>
<dbReference type="Pfam" id="PF00196">
    <property type="entry name" value="GerE"/>
    <property type="match status" value="1"/>
</dbReference>
<dbReference type="GO" id="GO:0003677">
    <property type="term" value="F:DNA binding"/>
    <property type="evidence" value="ECO:0007669"/>
    <property type="project" value="UniProtKB-KW"/>
</dbReference>
<dbReference type="InterPro" id="IPR016032">
    <property type="entry name" value="Sig_transdc_resp-reg_C-effctor"/>
</dbReference>
<evidence type="ECO:0000256" key="2">
    <source>
        <dbReference type="ARBA" id="ARBA00022840"/>
    </source>
</evidence>
<dbReference type="GO" id="GO:0006355">
    <property type="term" value="P:regulation of DNA-templated transcription"/>
    <property type="evidence" value="ECO:0007669"/>
    <property type="project" value="InterPro"/>
</dbReference>
<dbReference type="AlphaFoldDB" id="A0A7W9YI51"/>
<dbReference type="SMART" id="SM00421">
    <property type="entry name" value="HTH_LUXR"/>
    <property type="match status" value="1"/>
</dbReference>
<dbReference type="GO" id="GO:0005524">
    <property type="term" value="F:ATP binding"/>
    <property type="evidence" value="ECO:0007669"/>
    <property type="project" value="UniProtKB-KW"/>
</dbReference>
<dbReference type="EMBL" id="JACHDS010000001">
    <property type="protein sequence ID" value="MBB6172599.1"/>
    <property type="molecule type" value="Genomic_DNA"/>
</dbReference>
<dbReference type="InterPro" id="IPR041664">
    <property type="entry name" value="AAA_16"/>
</dbReference>
<dbReference type="PANTHER" id="PTHR16305:SF35">
    <property type="entry name" value="TRANSCRIPTIONAL ACTIVATOR DOMAIN"/>
    <property type="match status" value="1"/>
</dbReference>
<keyword evidence="5" id="KW-1185">Reference proteome</keyword>
<dbReference type="PRINTS" id="PR00038">
    <property type="entry name" value="HTHLUXR"/>
</dbReference>
<reference evidence="4 5" key="1">
    <citation type="submission" date="2020-08" db="EMBL/GenBank/DDBJ databases">
        <title>Sequencing the genomes of 1000 actinobacteria strains.</title>
        <authorList>
            <person name="Klenk H.-P."/>
        </authorList>
    </citation>
    <scope>NUCLEOTIDE SEQUENCE [LARGE SCALE GENOMIC DNA]</scope>
    <source>
        <strain evidence="4 5">DSM 46659</strain>
    </source>
</reference>
<evidence type="ECO:0000259" key="3">
    <source>
        <dbReference type="PROSITE" id="PS50043"/>
    </source>
</evidence>
<dbReference type="InterPro" id="IPR019734">
    <property type="entry name" value="TPR_rpt"/>
</dbReference>
<proteinExistence type="predicted"/>
<dbReference type="InterPro" id="IPR036388">
    <property type="entry name" value="WH-like_DNA-bd_sf"/>
</dbReference>
<dbReference type="RefSeq" id="WP_184075881.1">
    <property type="nucleotide sequence ID" value="NZ_JACHDS010000001.1"/>
</dbReference>
<dbReference type="InterPro" id="IPR027417">
    <property type="entry name" value="P-loop_NTPase"/>
</dbReference>
<keyword evidence="4" id="KW-0238">DNA-binding</keyword>
<dbReference type="InterPro" id="IPR011990">
    <property type="entry name" value="TPR-like_helical_dom_sf"/>
</dbReference>
<dbReference type="Gene3D" id="3.40.50.300">
    <property type="entry name" value="P-loop containing nucleotide triphosphate hydrolases"/>
    <property type="match status" value="1"/>
</dbReference>
<evidence type="ECO:0000313" key="4">
    <source>
        <dbReference type="EMBL" id="MBB6172599.1"/>
    </source>
</evidence>
<gene>
    <name evidence="4" type="ORF">HNR23_002659</name>
</gene>
<keyword evidence="1" id="KW-0547">Nucleotide-binding</keyword>
<comment type="caution">
    <text evidence="4">The sequence shown here is derived from an EMBL/GenBank/DDBJ whole genome shotgun (WGS) entry which is preliminary data.</text>
</comment>
<dbReference type="SMART" id="SM00028">
    <property type="entry name" value="TPR"/>
    <property type="match status" value="2"/>
</dbReference>
<protein>
    <submittedName>
        <fullName evidence="4">DNA-binding CsgD family transcriptional regulator/Flp pilus assembly protein TadD</fullName>
    </submittedName>
</protein>
<dbReference type="SUPFAM" id="SSF46894">
    <property type="entry name" value="C-terminal effector domain of the bipartite response regulators"/>
    <property type="match status" value="1"/>
</dbReference>
<dbReference type="SUPFAM" id="SSF48452">
    <property type="entry name" value="TPR-like"/>
    <property type="match status" value="1"/>
</dbReference>
<dbReference type="GO" id="GO:0004016">
    <property type="term" value="F:adenylate cyclase activity"/>
    <property type="evidence" value="ECO:0007669"/>
    <property type="project" value="TreeGrafter"/>
</dbReference>
<name>A0A7W9YI51_9ACTN</name>
<evidence type="ECO:0000313" key="5">
    <source>
        <dbReference type="Proteomes" id="UP000546642"/>
    </source>
</evidence>
<dbReference type="CDD" id="cd06170">
    <property type="entry name" value="LuxR_C_like"/>
    <property type="match status" value="1"/>
</dbReference>
<sequence length="992" mass="107431">MERRDPSPVFVGRDAELKELLDDAELARREASTAVLITGEAGVGKSRLLREYVDRSAMGRVVAGGCLELGVEGLPFAPFVTVLRLIARESRLAEETRPREMARLLPELGPVPDSADEGRARLFEEVLTFFEDAADPDGLTVILEDLHWADTSTRDLLVFLLRNLLTARIQLLVSLRTDDLHRTHPLRRLLPELERLPSVTRLDLSPLSRDEVARQAAGIRGEALSAHDADLVFERSGGNPLFVESFLEYRDLAAAPVPDGPRELLLGALRPLDDTARSVVKAVAVGGERVGHELLSAVTGLTAAELDAALRAAIDANVLRTSADHYVFRHALLAEAVGEDLMPGERVRLHRRYADALEAGVPGFGPRASDGRLAHHAYAAHDLPRALEAAWRAATHARGALAHPEALAMVERVLELWEQVPDAAERVGTSQGRVLWRASLIARALGLPLRAVEFATEGVDQLMPALPASAFSGWDHLPEDDRVLLADLLHARGEARREMAGDGALEDLAWALEMLPDRHHGRAKVMATVASTLMIRGHDEDAARGARRSLDFARDVGDRRSEADALITLGTVVGQDRSTLAEGRGMLEDAARIAREIERPAVEFRALVNLGALLKYSGRFGEAVEVWRAGLERARKLGLLRAQGALFVAGVADGLMLVGRLEDARAILEGVSATGNPLGRSRILSVTAHIDVLQGEWDAARDAVEEFYRVLPEHSSAPVQFIGMRVLQVDLALATGHLEEAAERALHLLSEERPWMRRWIWLSHLLVPPATVVERLRRASRTDPSCAEAAEAVASALWDLIGLVERDSDRVHRPIEEVTVPMARALIAEDAGEAFAQWSVAVVGARRFSARIDLVRSLIGLGASAAVLGDRDTARRSLVEARELAEECAAGALVRDAVDAAEAAGIELPHVEEEVALPSESAAIDRSALGGLTPREAEVLGLIAGGRTNREIAGELMISVKTVSVHVSNVLAKLGVSNRNAAAVRAREAGME</sequence>
<dbReference type="PANTHER" id="PTHR16305">
    <property type="entry name" value="TESTICULAR SOLUBLE ADENYLYL CYCLASE"/>
    <property type="match status" value="1"/>
</dbReference>
<accession>A0A7W9YI51</accession>
<dbReference type="Gene3D" id="1.10.10.10">
    <property type="entry name" value="Winged helix-like DNA-binding domain superfamily/Winged helix DNA-binding domain"/>
    <property type="match status" value="1"/>
</dbReference>